<dbReference type="PANTHER" id="PTHR19328:SF75">
    <property type="entry name" value="ALDOSE SUGAR DEHYDROGENASE YLII"/>
    <property type="match status" value="1"/>
</dbReference>
<evidence type="ECO:0000313" key="4">
    <source>
        <dbReference type="Proteomes" id="UP001501508"/>
    </source>
</evidence>
<keyword evidence="1" id="KW-0732">Signal</keyword>
<comment type="caution">
    <text evidence="3">The sequence shown here is derived from an EMBL/GenBank/DDBJ whole genome shotgun (WGS) entry which is preliminary data.</text>
</comment>
<feature type="signal peptide" evidence="1">
    <location>
        <begin position="1"/>
        <end position="31"/>
    </location>
</feature>
<feature type="chain" id="PRO_5047284110" evidence="1">
    <location>
        <begin position="32"/>
        <end position="387"/>
    </location>
</feature>
<dbReference type="InterPro" id="IPR011042">
    <property type="entry name" value="6-blade_b-propeller_TolB-like"/>
</dbReference>
<dbReference type="Gene3D" id="2.120.10.30">
    <property type="entry name" value="TolB, C-terminal domain"/>
    <property type="match status" value="1"/>
</dbReference>
<dbReference type="PANTHER" id="PTHR19328">
    <property type="entry name" value="HEDGEHOG-INTERACTING PROTEIN"/>
    <property type="match status" value="1"/>
</dbReference>
<dbReference type="RefSeq" id="WP_345026651.1">
    <property type="nucleotide sequence ID" value="NZ_BAABEY010000005.1"/>
</dbReference>
<sequence>MSLNNIRKSISSTGKICLGALLLTAHIQASAGEEKEKKTYRQEVVVDGLKSPWAMTFLANNEWLVTERLSGELRLIQNGKLHPDPIGGLPEISTKGQGGLLDVAAHPDYEKNGWIYISYASPKEEGEAGDGANTALLRARLKDHQLTDVQVLFKATPNRTSNPHFGGRIVLDKKGHVFLSIGDRGEMDKAQDLKTHQGRIIRLTEDGKVPKDNPFAGKKNALPEIWSYGHRNPQGLVLHPESGVLWEHEHGPQGGDELNVIEKAKNYGWPLITYGINYDNTVISKDTARAGLESPKTYWKPSIAPCGVAAVTSSKYPEWKGNLLVGSLKFNYIQHVRIDGRKVSGRETVLENIGRVRDIRQGPDEFIYVVVEGKAPEGGKIIRILPD</sequence>
<dbReference type="InterPro" id="IPR011041">
    <property type="entry name" value="Quinoprot_gluc/sorb_DH_b-prop"/>
</dbReference>
<organism evidence="3 4">
    <name type="scientific">Ravibacter arvi</name>
    <dbReference type="NCBI Taxonomy" id="2051041"/>
    <lineage>
        <taxon>Bacteria</taxon>
        <taxon>Pseudomonadati</taxon>
        <taxon>Bacteroidota</taxon>
        <taxon>Cytophagia</taxon>
        <taxon>Cytophagales</taxon>
        <taxon>Spirosomataceae</taxon>
        <taxon>Ravibacter</taxon>
    </lineage>
</organism>
<dbReference type="SUPFAM" id="SSF50952">
    <property type="entry name" value="Soluble quinoprotein glucose dehydrogenase"/>
    <property type="match status" value="1"/>
</dbReference>
<dbReference type="InterPro" id="IPR012938">
    <property type="entry name" value="Glc/Sorbosone_DH"/>
</dbReference>
<feature type="domain" description="Glucose/Sorbosone dehydrogenase" evidence="2">
    <location>
        <begin position="49"/>
        <end position="374"/>
    </location>
</feature>
<evidence type="ECO:0000313" key="3">
    <source>
        <dbReference type="EMBL" id="GAA4433404.1"/>
    </source>
</evidence>
<dbReference type="Pfam" id="PF07995">
    <property type="entry name" value="GSDH"/>
    <property type="match status" value="1"/>
</dbReference>
<evidence type="ECO:0000256" key="1">
    <source>
        <dbReference type="SAM" id="SignalP"/>
    </source>
</evidence>
<protein>
    <submittedName>
        <fullName evidence="3">PQQ-dependent sugar dehydrogenase</fullName>
    </submittedName>
</protein>
<proteinExistence type="predicted"/>
<evidence type="ECO:0000259" key="2">
    <source>
        <dbReference type="Pfam" id="PF07995"/>
    </source>
</evidence>
<name>A0ABP8LQR7_9BACT</name>
<accession>A0ABP8LQR7</accession>
<gene>
    <name evidence="3" type="ORF">GCM10023091_06900</name>
</gene>
<keyword evidence="4" id="KW-1185">Reference proteome</keyword>
<dbReference type="Proteomes" id="UP001501508">
    <property type="component" value="Unassembled WGS sequence"/>
</dbReference>
<dbReference type="EMBL" id="BAABEY010000005">
    <property type="protein sequence ID" value="GAA4433404.1"/>
    <property type="molecule type" value="Genomic_DNA"/>
</dbReference>
<reference evidence="4" key="1">
    <citation type="journal article" date="2019" name="Int. J. Syst. Evol. Microbiol.">
        <title>The Global Catalogue of Microorganisms (GCM) 10K type strain sequencing project: providing services to taxonomists for standard genome sequencing and annotation.</title>
        <authorList>
            <consortium name="The Broad Institute Genomics Platform"/>
            <consortium name="The Broad Institute Genome Sequencing Center for Infectious Disease"/>
            <person name="Wu L."/>
            <person name="Ma J."/>
        </authorList>
    </citation>
    <scope>NUCLEOTIDE SEQUENCE [LARGE SCALE GENOMIC DNA]</scope>
    <source>
        <strain evidence="4">JCM 31920</strain>
    </source>
</reference>